<name>E7CGS3_BACTU</name>
<geneLocation type="plasmid" evidence="1">
    <name>pBMB0558</name>
</geneLocation>
<dbReference type="EMBL" id="HM037272">
    <property type="protein sequence ID" value="ADU03212.1"/>
    <property type="molecule type" value="Genomic_DNA"/>
</dbReference>
<organism evidence="1">
    <name type="scientific">Bacillus thuringiensis serovar chinensis CT-43</name>
    <dbReference type="NCBI Taxonomy" id="541229"/>
    <lineage>
        <taxon>Bacteria</taxon>
        <taxon>Bacillati</taxon>
        <taxon>Bacillota</taxon>
        <taxon>Bacilli</taxon>
        <taxon>Bacillales</taxon>
        <taxon>Bacillaceae</taxon>
        <taxon>Bacillus</taxon>
        <taxon>Bacillus cereus group</taxon>
    </lineage>
</organism>
<gene>
    <name evidence="1" type="ORF">pBMB0558_00750</name>
</gene>
<keyword evidence="1" id="KW-0614">Plasmid</keyword>
<accession>E7CGS3</accession>
<dbReference type="AlphaFoldDB" id="E7CGS3"/>
<protein>
    <submittedName>
        <fullName evidence="1">Uncharacterized protein</fullName>
    </submittedName>
</protein>
<reference evidence="1" key="1">
    <citation type="journal article" date="2010" name="J. Biol. Chem.">
        <title>Genome-wide Screening Reveals the Genetic Determinants of an Antibiotic Insecticide in Bacillus thuringiensis.</title>
        <authorList>
            <person name="Liu X.Y."/>
            <person name="Ruan L.F."/>
            <person name="Hu Z.F."/>
            <person name="Peng D.H."/>
            <person name="Cao S.Y."/>
            <person name="Yu Z.N."/>
            <person name="Liu Y."/>
            <person name="Zheng J.S."/>
            <person name="Sun M."/>
        </authorList>
    </citation>
    <scope>NUCLEOTIDE SEQUENCE</scope>
    <source>
        <strain evidence="1">CT-43</strain>
        <plasmid evidence="1">pBMB0558</plasmid>
    </source>
</reference>
<sequence length="35" mass="3933">MIEIAIAHFVSNNAEKILEVMTFALMPAREAEQTI</sequence>
<evidence type="ECO:0000313" key="1">
    <source>
        <dbReference type="EMBL" id="ADU03212.1"/>
    </source>
</evidence>
<proteinExistence type="predicted"/>